<reference evidence="4 6" key="2">
    <citation type="submission" date="2018-11" db="EMBL/GenBank/DDBJ databases">
        <title>Species Designations Belie Phenotypic and Genotypic Heterogeneity in Oral Streptococci.</title>
        <authorList>
            <person name="Velsko I."/>
        </authorList>
    </citation>
    <scope>NUCLEOTIDE SEQUENCE [LARGE SCALE GENOMIC DNA]</scope>
    <source>
        <strain evidence="4 6">BCC42</strain>
    </source>
</reference>
<sequence>MKEENNLQGKTSRLLYFMSELEKGHKVNKTDYLKRFNIAERTFKDDLRELKENLKVLRDDMKIKYSRLAGTYEAEYNHGYGNLKYNQAVILSKILLESRALRVEEVREIIDTFVERAVDDRERQRIRNFTERELEEYKELSIYRDNKSKSILPHLSAIFDAIENQKPLSFKYTKYQGKDADYDVLPVSIMFNDHYFYCMAYKVEEKDGRLRIDTRSLRNFRLDRFKTVHRSKYNTELILSSEELTQILSDSDVRYHTFLMFSDTEKFRIRFRYVGQFWEVLEDDIPALKVIEKDTRSTVPRVIYEIETYGRDSFQRYIDRFNGVFTILELEKINK</sequence>
<organism evidence="3 5">
    <name type="scientific">Streptococcus salivarius</name>
    <dbReference type="NCBI Taxonomy" id="1304"/>
    <lineage>
        <taxon>Bacteria</taxon>
        <taxon>Bacillati</taxon>
        <taxon>Bacillota</taxon>
        <taxon>Bacilli</taxon>
        <taxon>Lactobacillales</taxon>
        <taxon>Streptococcaceae</taxon>
        <taxon>Streptococcus</taxon>
    </lineage>
</organism>
<dbReference type="PROSITE" id="PS52050">
    <property type="entry name" value="WYL"/>
    <property type="match status" value="1"/>
</dbReference>
<evidence type="ECO:0000313" key="4">
    <source>
        <dbReference type="EMBL" id="RSI54542.1"/>
    </source>
</evidence>
<dbReference type="EMBL" id="NSIW01000019">
    <property type="protein sequence ID" value="PZD55600.1"/>
    <property type="molecule type" value="Genomic_DNA"/>
</dbReference>
<feature type="domain" description="WYL" evidence="2">
    <location>
        <begin position="154"/>
        <end position="228"/>
    </location>
</feature>
<reference evidence="3 5" key="1">
    <citation type="submission" date="2017-08" db="EMBL/GenBank/DDBJ databases">
        <title>Streptococcus salivarius strain HS0302 Genome.</title>
        <authorList>
            <person name="Smith J."/>
            <person name="Deng P."/>
            <person name="Geng M."/>
        </authorList>
    </citation>
    <scope>NUCLEOTIDE SEQUENCE [LARGE SCALE GENOMIC DNA]</scope>
    <source>
        <strain evidence="3 5">HS0302</strain>
    </source>
</reference>
<evidence type="ECO:0000259" key="2">
    <source>
        <dbReference type="Pfam" id="PF13280"/>
    </source>
</evidence>
<dbReference type="Proteomes" id="UP000248776">
    <property type="component" value="Unassembled WGS sequence"/>
</dbReference>
<evidence type="ECO:0000313" key="6">
    <source>
        <dbReference type="Proteomes" id="UP000273998"/>
    </source>
</evidence>
<dbReference type="Proteomes" id="UP000273998">
    <property type="component" value="Unassembled WGS sequence"/>
</dbReference>
<evidence type="ECO:0000256" key="1">
    <source>
        <dbReference type="SAM" id="Coils"/>
    </source>
</evidence>
<feature type="coiled-coil region" evidence="1">
    <location>
        <begin position="40"/>
        <end position="67"/>
    </location>
</feature>
<dbReference type="Pfam" id="PF13280">
    <property type="entry name" value="WYL"/>
    <property type="match status" value="1"/>
</dbReference>
<dbReference type="RefSeq" id="WP_064520813.1">
    <property type="nucleotide sequence ID" value="NZ_CAJHJM010000002.1"/>
</dbReference>
<accession>A0A2I1TK49</accession>
<protein>
    <submittedName>
        <fullName evidence="3">WYL domain-containing protein</fullName>
    </submittedName>
</protein>
<dbReference type="InterPro" id="IPR026881">
    <property type="entry name" value="WYL_dom"/>
</dbReference>
<keyword evidence="1" id="KW-0175">Coiled coil</keyword>
<evidence type="ECO:0000313" key="3">
    <source>
        <dbReference type="EMBL" id="PZD55600.1"/>
    </source>
</evidence>
<name>A0A2I1TK49_STRSL</name>
<gene>
    <name evidence="3" type="ORF">CKU37_10410</name>
    <name evidence="4" type="ORF">D8867_09425</name>
</gene>
<comment type="caution">
    <text evidence="3">The sequence shown here is derived from an EMBL/GenBank/DDBJ whole genome shotgun (WGS) entry which is preliminary data.</text>
</comment>
<evidence type="ECO:0000313" key="5">
    <source>
        <dbReference type="Proteomes" id="UP000248776"/>
    </source>
</evidence>
<proteinExistence type="predicted"/>
<dbReference type="AlphaFoldDB" id="A0A2I1TK49"/>
<dbReference type="EMBL" id="RJNF01000032">
    <property type="protein sequence ID" value="RSI54542.1"/>
    <property type="molecule type" value="Genomic_DNA"/>
</dbReference>